<dbReference type="Pfam" id="PF18050">
    <property type="entry name" value="Cyclophil_like2"/>
    <property type="match status" value="1"/>
</dbReference>
<gene>
    <name evidence="2" type="ORF">LCGC14_0050240</name>
</gene>
<proteinExistence type="predicted"/>
<reference evidence="2" key="1">
    <citation type="journal article" date="2015" name="Nature">
        <title>Complex archaea that bridge the gap between prokaryotes and eukaryotes.</title>
        <authorList>
            <person name="Spang A."/>
            <person name="Saw J.H."/>
            <person name="Jorgensen S.L."/>
            <person name="Zaremba-Niedzwiedzka K."/>
            <person name="Martijn J."/>
            <person name="Lind A.E."/>
            <person name="van Eijk R."/>
            <person name="Schleper C."/>
            <person name="Guy L."/>
            <person name="Ettema T.J."/>
        </authorList>
    </citation>
    <scope>NUCLEOTIDE SEQUENCE</scope>
</reference>
<dbReference type="EMBL" id="LAZR01000011">
    <property type="protein sequence ID" value="KKO07686.1"/>
    <property type="molecule type" value="Genomic_DNA"/>
</dbReference>
<comment type="caution">
    <text evidence="2">The sequence shown here is derived from an EMBL/GenBank/DDBJ whole genome shotgun (WGS) entry which is preliminary data.</text>
</comment>
<sequence length="167" mass="18390">MTGRLGILKIMNIMKSILLLVLIFTSVIIGNQPPCNKENVPIKTENNGTMANEKIKITVNSQIFTATLLDNNTSKVFKELLPMTIPMTELNGNEKYYDLPKSLPTNSTNPGSIKNGDLMLYGSNTLVLFYKTFQTSYNYTKLGCIDNTAGLQKAIGAGNVSVTIYKN</sequence>
<evidence type="ECO:0000259" key="1">
    <source>
        <dbReference type="Pfam" id="PF18050"/>
    </source>
</evidence>
<dbReference type="InterPro" id="IPR029000">
    <property type="entry name" value="Cyclophilin-like_dom_sf"/>
</dbReference>
<accession>A0A0F9VRF1</accession>
<protein>
    <recommendedName>
        <fullName evidence="1">Cyclophilin-like domain-containing protein</fullName>
    </recommendedName>
</protein>
<evidence type="ECO:0000313" key="2">
    <source>
        <dbReference type="EMBL" id="KKO07686.1"/>
    </source>
</evidence>
<feature type="domain" description="Cyclophilin-like" evidence="1">
    <location>
        <begin position="57"/>
        <end position="164"/>
    </location>
</feature>
<dbReference type="Gene3D" id="2.40.100.20">
    <property type="match status" value="1"/>
</dbReference>
<organism evidence="2">
    <name type="scientific">marine sediment metagenome</name>
    <dbReference type="NCBI Taxonomy" id="412755"/>
    <lineage>
        <taxon>unclassified sequences</taxon>
        <taxon>metagenomes</taxon>
        <taxon>ecological metagenomes</taxon>
    </lineage>
</organism>
<dbReference type="AlphaFoldDB" id="A0A0F9VRF1"/>
<dbReference type="SUPFAM" id="SSF50891">
    <property type="entry name" value="Cyclophilin-like"/>
    <property type="match status" value="1"/>
</dbReference>
<dbReference type="InterPro" id="IPR041183">
    <property type="entry name" value="Cyclophilin-like"/>
</dbReference>
<name>A0A0F9VRF1_9ZZZZ</name>